<feature type="compositionally biased region" description="Low complexity" evidence="11">
    <location>
        <begin position="618"/>
        <end position="655"/>
    </location>
</feature>
<evidence type="ECO:0000256" key="10">
    <source>
        <dbReference type="PROSITE-ProRule" id="PRU10141"/>
    </source>
</evidence>
<gene>
    <name evidence="15" type="ORF">GA0111570_102321</name>
</gene>
<dbReference type="PANTHER" id="PTHR43289:SF6">
    <property type="entry name" value="SERINE_THREONINE-PROTEIN KINASE NEKL-3"/>
    <property type="match status" value="1"/>
</dbReference>
<evidence type="ECO:0000256" key="12">
    <source>
        <dbReference type="SAM" id="Phobius"/>
    </source>
</evidence>
<dbReference type="PANTHER" id="PTHR43289">
    <property type="entry name" value="MITOGEN-ACTIVATED PROTEIN KINASE KINASE KINASE 20-RELATED"/>
    <property type="match status" value="1"/>
</dbReference>
<dbReference type="PROSITE" id="PS00107">
    <property type="entry name" value="PROTEIN_KINASE_ATP"/>
    <property type="match status" value="1"/>
</dbReference>
<dbReference type="Proteomes" id="UP000199086">
    <property type="component" value="Unassembled WGS sequence"/>
</dbReference>
<feature type="domain" description="PASTA" evidence="14">
    <location>
        <begin position="522"/>
        <end position="588"/>
    </location>
</feature>
<feature type="transmembrane region" description="Helical" evidence="12">
    <location>
        <begin position="360"/>
        <end position="381"/>
    </location>
</feature>
<keyword evidence="16" id="KW-1185">Reference proteome</keyword>
<feature type="domain" description="PASTA" evidence="14">
    <location>
        <begin position="386"/>
        <end position="453"/>
    </location>
</feature>
<dbReference type="GO" id="GO:0045717">
    <property type="term" value="P:negative regulation of fatty acid biosynthetic process"/>
    <property type="evidence" value="ECO:0007669"/>
    <property type="project" value="UniProtKB-ARBA"/>
</dbReference>
<feature type="domain" description="PASTA" evidence="14">
    <location>
        <begin position="454"/>
        <end position="521"/>
    </location>
</feature>
<keyword evidence="12" id="KW-0472">Membrane</keyword>
<dbReference type="GO" id="GO:0005524">
    <property type="term" value="F:ATP binding"/>
    <property type="evidence" value="ECO:0007669"/>
    <property type="project" value="UniProtKB-UniRule"/>
</dbReference>
<feature type="region of interest" description="Disordered" evidence="11">
    <location>
        <begin position="591"/>
        <end position="667"/>
    </location>
</feature>
<feature type="domain" description="Protein kinase" evidence="13">
    <location>
        <begin position="12"/>
        <end position="288"/>
    </location>
</feature>
<dbReference type="EMBL" id="FMYF01000002">
    <property type="protein sequence ID" value="SDB80531.1"/>
    <property type="molecule type" value="Genomic_DNA"/>
</dbReference>
<dbReference type="Gene3D" id="1.10.510.10">
    <property type="entry name" value="Transferase(Phosphotransferase) domain 1"/>
    <property type="match status" value="1"/>
</dbReference>
<evidence type="ECO:0000256" key="9">
    <source>
        <dbReference type="ARBA" id="ARBA00048679"/>
    </source>
</evidence>
<dbReference type="PROSITE" id="PS00108">
    <property type="entry name" value="PROTEIN_KINASE_ST"/>
    <property type="match status" value="1"/>
</dbReference>
<dbReference type="FunFam" id="1.10.510.10:FF:000021">
    <property type="entry name" value="Serine/threonine protein kinase"/>
    <property type="match status" value="1"/>
</dbReference>
<dbReference type="PROSITE" id="PS50011">
    <property type="entry name" value="PROTEIN_KINASE_DOM"/>
    <property type="match status" value="1"/>
</dbReference>
<evidence type="ECO:0000259" key="14">
    <source>
        <dbReference type="PROSITE" id="PS51178"/>
    </source>
</evidence>
<dbReference type="InterPro" id="IPR017441">
    <property type="entry name" value="Protein_kinase_ATP_BS"/>
</dbReference>
<evidence type="ECO:0000259" key="13">
    <source>
        <dbReference type="PROSITE" id="PS50011"/>
    </source>
</evidence>
<dbReference type="Pfam" id="PF03793">
    <property type="entry name" value="PASTA"/>
    <property type="match status" value="3"/>
</dbReference>
<evidence type="ECO:0000256" key="11">
    <source>
        <dbReference type="SAM" id="MobiDB-lite"/>
    </source>
</evidence>
<keyword evidence="5 10" id="KW-0547">Nucleotide-binding</keyword>
<keyword evidence="12" id="KW-1133">Transmembrane helix</keyword>
<comment type="catalytic activity">
    <reaction evidence="8">
        <text>L-threonyl-[protein] + ATP = O-phospho-L-threonyl-[protein] + ADP + H(+)</text>
        <dbReference type="Rhea" id="RHEA:46608"/>
        <dbReference type="Rhea" id="RHEA-COMP:11060"/>
        <dbReference type="Rhea" id="RHEA-COMP:11605"/>
        <dbReference type="ChEBI" id="CHEBI:15378"/>
        <dbReference type="ChEBI" id="CHEBI:30013"/>
        <dbReference type="ChEBI" id="CHEBI:30616"/>
        <dbReference type="ChEBI" id="CHEBI:61977"/>
        <dbReference type="ChEBI" id="CHEBI:456216"/>
        <dbReference type="EC" id="2.7.11.1"/>
    </reaction>
</comment>
<dbReference type="CDD" id="cd06577">
    <property type="entry name" value="PASTA_pknB"/>
    <property type="match status" value="3"/>
</dbReference>
<protein>
    <recommendedName>
        <fullName evidence="1">non-specific serine/threonine protein kinase</fullName>
        <ecNumber evidence="1">2.7.11.1</ecNumber>
    </recommendedName>
</protein>
<dbReference type="RefSeq" id="WP_092606647.1">
    <property type="nucleotide sequence ID" value="NZ_FMYF01000002.1"/>
</dbReference>
<evidence type="ECO:0000256" key="3">
    <source>
        <dbReference type="ARBA" id="ARBA00022679"/>
    </source>
</evidence>
<dbReference type="OrthoDB" id="9769043at2"/>
<evidence type="ECO:0000256" key="2">
    <source>
        <dbReference type="ARBA" id="ARBA00022527"/>
    </source>
</evidence>
<dbReference type="GO" id="GO:0004674">
    <property type="term" value="F:protein serine/threonine kinase activity"/>
    <property type="evidence" value="ECO:0007669"/>
    <property type="project" value="UniProtKB-KW"/>
</dbReference>
<evidence type="ECO:0000256" key="8">
    <source>
        <dbReference type="ARBA" id="ARBA00047899"/>
    </source>
</evidence>
<keyword evidence="2 15" id="KW-0723">Serine/threonine-protein kinase</keyword>
<dbReference type="InterPro" id="IPR008271">
    <property type="entry name" value="Ser/Thr_kinase_AS"/>
</dbReference>
<dbReference type="PROSITE" id="PS51178">
    <property type="entry name" value="PASTA"/>
    <property type="match status" value="3"/>
</dbReference>
<dbReference type="SUPFAM" id="SSF56112">
    <property type="entry name" value="Protein kinase-like (PK-like)"/>
    <property type="match status" value="1"/>
</dbReference>
<evidence type="ECO:0000313" key="15">
    <source>
        <dbReference type="EMBL" id="SDB80531.1"/>
    </source>
</evidence>
<dbReference type="Gene3D" id="3.30.200.20">
    <property type="entry name" value="Phosphorylase Kinase, domain 1"/>
    <property type="match status" value="1"/>
</dbReference>
<dbReference type="CDD" id="cd14014">
    <property type="entry name" value="STKc_PknB_like"/>
    <property type="match status" value="1"/>
</dbReference>
<organism evidence="15 16">
    <name type="scientific">Raineyella antarctica</name>
    <dbReference type="NCBI Taxonomy" id="1577474"/>
    <lineage>
        <taxon>Bacteria</taxon>
        <taxon>Bacillati</taxon>
        <taxon>Actinomycetota</taxon>
        <taxon>Actinomycetes</taxon>
        <taxon>Propionibacteriales</taxon>
        <taxon>Propionibacteriaceae</taxon>
        <taxon>Raineyella</taxon>
    </lineage>
</organism>
<dbReference type="InterPro" id="IPR000719">
    <property type="entry name" value="Prot_kinase_dom"/>
</dbReference>
<dbReference type="Gene3D" id="3.30.10.20">
    <property type="match status" value="3"/>
</dbReference>
<feature type="binding site" evidence="10">
    <location>
        <position position="41"/>
    </location>
    <ligand>
        <name>ATP</name>
        <dbReference type="ChEBI" id="CHEBI:30616"/>
    </ligand>
</feature>
<evidence type="ECO:0000256" key="6">
    <source>
        <dbReference type="ARBA" id="ARBA00022777"/>
    </source>
</evidence>
<dbReference type="AlphaFoldDB" id="A0A1G6GEV2"/>
<dbReference type="SMART" id="SM00220">
    <property type="entry name" value="S_TKc"/>
    <property type="match status" value="1"/>
</dbReference>
<dbReference type="STRING" id="1577474.GA0111570_102321"/>
<keyword evidence="6 15" id="KW-0418">Kinase</keyword>
<keyword evidence="3" id="KW-0808">Transferase</keyword>
<dbReference type="EC" id="2.7.11.1" evidence="1"/>
<keyword evidence="7 10" id="KW-0067">ATP-binding</keyword>
<evidence type="ECO:0000256" key="5">
    <source>
        <dbReference type="ARBA" id="ARBA00022741"/>
    </source>
</evidence>
<evidence type="ECO:0000313" key="16">
    <source>
        <dbReference type="Proteomes" id="UP000199086"/>
    </source>
</evidence>
<proteinExistence type="predicted"/>
<name>A0A1G6GEV2_9ACTN</name>
<feature type="compositionally biased region" description="Low complexity" evidence="11">
    <location>
        <begin position="591"/>
        <end position="608"/>
    </location>
</feature>
<keyword evidence="12" id="KW-0812">Transmembrane</keyword>
<dbReference type="InterPro" id="IPR005543">
    <property type="entry name" value="PASTA_dom"/>
</dbReference>
<dbReference type="InterPro" id="IPR011009">
    <property type="entry name" value="Kinase-like_dom_sf"/>
</dbReference>
<dbReference type="SMART" id="SM00740">
    <property type="entry name" value="PASTA"/>
    <property type="match status" value="3"/>
</dbReference>
<evidence type="ECO:0000256" key="4">
    <source>
        <dbReference type="ARBA" id="ARBA00022737"/>
    </source>
</evidence>
<accession>A0A1G6GEV2</accession>
<dbReference type="Pfam" id="PF00069">
    <property type="entry name" value="Pkinase"/>
    <property type="match status" value="1"/>
</dbReference>
<keyword evidence="4" id="KW-0677">Repeat</keyword>
<evidence type="ECO:0000256" key="1">
    <source>
        <dbReference type="ARBA" id="ARBA00012513"/>
    </source>
</evidence>
<reference evidence="15 16" key="1">
    <citation type="submission" date="2016-06" db="EMBL/GenBank/DDBJ databases">
        <authorList>
            <person name="Olsen C.W."/>
            <person name="Carey S."/>
            <person name="Hinshaw L."/>
            <person name="Karasin A.I."/>
        </authorList>
    </citation>
    <scope>NUCLEOTIDE SEQUENCE [LARGE SCALE GENOMIC DNA]</scope>
    <source>
        <strain evidence="15 16">LZ-22</strain>
    </source>
</reference>
<dbReference type="FunFam" id="3.30.200.20:FF:000035">
    <property type="entry name" value="Serine/threonine protein kinase Stk1"/>
    <property type="match status" value="1"/>
</dbReference>
<dbReference type="NCBIfam" id="NF033483">
    <property type="entry name" value="PknB_PASTA_kin"/>
    <property type="match status" value="1"/>
</dbReference>
<comment type="catalytic activity">
    <reaction evidence="9">
        <text>L-seryl-[protein] + ATP = O-phospho-L-seryl-[protein] + ADP + H(+)</text>
        <dbReference type="Rhea" id="RHEA:17989"/>
        <dbReference type="Rhea" id="RHEA-COMP:9863"/>
        <dbReference type="Rhea" id="RHEA-COMP:11604"/>
        <dbReference type="ChEBI" id="CHEBI:15378"/>
        <dbReference type="ChEBI" id="CHEBI:29999"/>
        <dbReference type="ChEBI" id="CHEBI:30616"/>
        <dbReference type="ChEBI" id="CHEBI:83421"/>
        <dbReference type="ChEBI" id="CHEBI:456216"/>
        <dbReference type="EC" id="2.7.11.1"/>
    </reaction>
</comment>
<sequence>MDTQPRILGGRYQLGPTLGRGGMAEVNRARDLRLQREVAIKQLRVDLASDPTFQERFRREAHSAAGLNHPNIVAVYDTDEERNEATGEIVPYIVMELVEGRTLRQVLNSGDMFTSERALEITQGVLDALGYSHRAGIVHRDIKPGNVMLTDAGGVVKVMDFGIARAVADTQATMTQTAAVIGTAQYLSPEQARGEKVGFRSDLYSTGCLLYELLTGRPPFTGDSPVSVAYQHVREQAPAPSTIVPTLGPDLDAVLLKSLEKSPDRRYQTAREFQDDLARILAGQHPLAAQEGYADAAAAGALGATAVAGAAESGLATRAILAVGATEAGVSTTPQRALVDSTGETSYVDDDARRRRRRRAWWTVLAVVLAALVIGGGVWWANGGLGAKQVAVPDVVTKSQVVAEELLRAEGLEPSVTSVEGPDDATVGRVTAQDPAGGTQVDTGSKITLTVNAGPKKLQVPDGLVGRSLDEARSALSSAGFTNIRTVAADSTEAANTVLSVEPASGTQIVPSQQVVLTYASGRVTLPDWKGFNRQAVESAAKDLGLTNVKFTTKDSSATAGTVLSQSPGAGTNVGRDAAVTVVLAAAPQPTAAPTTASAAPTQTQTPTAPAPTPTPTPTATTATMSPGNSGSNPNSGSGNNSGNANNSATSGPGNDYTLPLLSSEKP</sequence>
<evidence type="ECO:0000256" key="7">
    <source>
        <dbReference type="ARBA" id="ARBA00022840"/>
    </source>
</evidence>